<protein>
    <recommendedName>
        <fullName evidence="4">YfhD family protein</fullName>
    </recommendedName>
</protein>
<reference evidence="2" key="1">
    <citation type="submission" date="2022-01" db="EMBL/GenBank/DDBJ databases">
        <authorList>
            <person name="Criscuolo A."/>
        </authorList>
    </citation>
    <scope>NUCLEOTIDE SEQUENCE</scope>
    <source>
        <strain evidence="2">CIP111891</strain>
    </source>
</reference>
<dbReference type="Proteomes" id="UP000838821">
    <property type="component" value="Unassembled WGS sequence"/>
</dbReference>
<evidence type="ECO:0000313" key="3">
    <source>
        <dbReference type="Proteomes" id="UP000838821"/>
    </source>
</evidence>
<proteinExistence type="predicted"/>
<accession>A0ABM9C6G6</accession>
<feature type="region of interest" description="Disordered" evidence="1">
    <location>
        <begin position="1"/>
        <end position="21"/>
    </location>
</feature>
<keyword evidence="3" id="KW-1185">Reference proteome</keyword>
<organism evidence="2 3">
    <name type="scientific">Paenibacillus allorhizoplanae</name>
    <dbReference type="NCBI Taxonomy" id="2905648"/>
    <lineage>
        <taxon>Bacteria</taxon>
        <taxon>Bacillati</taxon>
        <taxon>Bacillota</taxon>
        <taxon>Bacilli</taxon>
        <taxon>Bacillales</taxon>
        <taxon>Paenibacillaceae</taxon>
        <taxon>Paenibacillus</taxon>
    </lineage>
</organism>
<evidence type="ECO:0000313" key="2">
    <source>
        <dbReference type="EMBL" id="CAH1205301.1"/>
    </source>
</evidence>
<gene>
    <name evidence="2" type="ORF">PAECIP111891_02722</name>
</gene>
<sequence>MAKSSKHQEQEIGGFDETYMNNLNPEDPDFVEKFIESVKRPIEIVKDEK</sequence>
<feature type="compositionally biased region" description="Basic and acidic residues" evidence="1">
    <location>
        <begin position="1"/>
        <end position="10"/>
    </location>
</feature>
<dbReference type="EMBL" id="CAKMMW010000006">
    <property type="protein sequence ID" value="CAH1205301.1"/>
    <property type="molecule type" value="Genomic_DNA"/>
</dbReference>
<comment type="caution">
    <text evidence="2">The sequence shown here is derived from an EMBL/GenBank/DDBJ whole genome shotgun (WGS) entry which is preliminary data.</text>
</comment>
<evidence type="ECO:0008006" key="4">
    <source>
        <dbReference type="Google" id="ProtNLM"/>
    </source>
</evidence>
<evidence type="ECO:0000256" key="1">
    <source>
        <dbReference type="SAM" id="MobiDB-lite"/>
    </source>
</evidence>
<name>A0ABM9C6G6_9BACL</name>